<dbReference type="SUPFAM" id="SSF56935">
    <property type="entry name" value="Porins"/>
    <property type="match status" value="1"/>
</dbReference>
<evidence type="ECO:0000256" key="2">
    <source>
        <dbReference type="ARBA" id="ARBA00022729"/>
    </source>
</evidence>
<dbReference type="RefSeq" id="WP_192015444.1">
    <property type="nucleotide sequence ID" value="NZ_JACYTP010000004.1"/>
</dbReference>
<evidence type="ECO:0000256" key="3">
    <source>
        <dbReference type="ARBA" id="ARBA00023136"/>
    </source>
</evidence>
<dbReference type="PANTHER" id="PTHR34501:SF2">
    <property type="entry name" value="OUTER MEMBRANE PORIN F-RELATED"/>
    <property type="match status" value="1"/>
</dbReference>
<dbReference type="InterPro" id="IPR050298">
    <property type="entry name" value="Gram-neg_bact_OMP"/>
</dbReference>
<keyword evidence="3" id="KW-0472">Membrane</keyword>
<accession>A0ABR9BMG0</accession>
<proteinExistence type="predicted"/>
<gene>
    <name evidence="4" type="ORF">IFO68_08145</name>
</gene>
<dbReference type="InterPro" id="IPR023614">
    <property type="entry name" value="Porin_dom_sf"/>
</dbReference>
<name>A0ABR9BMG0_9GAMM</name>
<dbReference type="CDD" id="cd00342">
    <property type="entry name" value="gram_neg_porins"/>
    <property type="match status" value="1"/>
</dbReference>
<keyword evidence="2" id="KW-0732">Signal</keyword>
<sequence>MDKKHLAIAVAAAFYGSQAVAVELYNEGDTAFSIGGHVSVGLGGSEEGETEVKQVSPRININVAQDIGNGFTADAKGEWALNYLEGGEETFSTRLGYIGVSHNAYGRGVVGTQWSPYYDGAGIADLPIAFANDFLYDDQGPLGTARAERMISYRNSLSLNDAGDLLFGLGWQGATTGEELAGTAADYDDRFQIALNYSIMGFGLNYAFNTGDVQIPNTTFDETALSHMFSANYGTYGDGLYVAVVYAMNEYMNRGLEESVAIEGLLAYALPSSLNLSVNYESVEDDKNSNTIFSQMALQAEYNFTPTFVGFGGYQFDLGNDIDKPEDDMWIIGMRYYL</sequence>
<comment type="caution">
    <text evidence="4">The sequence shown here is derived from an EMBL/GenBank/DDBJ whole genome shotgun (WGS) entry which is preliminary data.</text>
</comment>
<comment type="subcellular location">
    <subcellularLocation>
        <location evidence="1">Cell outer membrane</location>
        <topology evidence="1">Multi-pass membrane protein</topology>
    </subcellularLocation>
</comment>
<evidence type="ECO:0000313" key="4">
    <source>
        <dbReference type="EMBL" id="MBD8512661.1"/>
    </source>
</evidence>
<evidence type="ECO:0000313" key="5">
    <source>
        <dbReference type="Proteomes" id="UP000649768"/>
    </source>
</evidence>
<dbReference type="Gene3D" id="2.40.160.10">
    <property type="entry name" value="Porin"/>
    <property type="match status" value="1"/>
</dbReference>
<protein>
    <submittedName>
        <fullName evidence="4">Porin</fullName>
    </submittedName>
</protein>
<dbReference type="Proteomes" id="UP000649768">
    <property type="component" value="Unassembled WGS sequence"/>
</dbReference>
<keyword evidence="5" id="KW-1185">Reference proteome</keyword>
<organism evidence="4 5">
    <name type="scientific">Photobacterium arenosum</name>
    <dbReference type="NCBI Taxonomy" id="2774143"/>
    <lineage>
        <taxon>Bacteria</taxon>
        <taxon>Pseudomonadati</taxon>
        <taxon>Pseudomonadota</taxon>
        <taxon>Gammaproteobacteria</taxon>
        <taxon>Vibrionales</taxon>
        <taxon>Vibrionaceae</taxon>
        <taxon>Photobacterium</taxon>
    </lineage>
</organism>
<reference evidence="4 5" key="1">
    <citation type="submission" date="2020-09" db="EMBL/GenBank/DDBJ databases">
        <title>Photobacterium sp. CAU 1568 isolated from sand of Sido Beach.</title>
        <authorList>
            <person name="Kim W."/>
        </authorList>
    </citation>
    <scope>NUCLEOTIDE SEQUENCE [LARGE SCALE GENOMIC DNA]</scope>
    <source>
        <strain evidence="4 5">CAU 1568</strain>
    </source>
</reference>
<dbReference type="PANTHER" id="PTHR34501">
    <property type="entry name" value="PROTEIN YDDL-RELATED"/>
    <property type="match status" value="1"/>
</dbReference>
<evidence type="ECO:0000256" key="1">
    <source>
        <dbReference type="ARBA" id="ARBA00004571"/>
    </source>
</evidence>
<dbReference type="EMBL" id="JACYTP010000004">
    <property type="protein sequence ID" value="MBD8512661.1"/>
    <property type="molecule type" value="Genomic_DNA"/>
</dbReference>
<dbReference type="InterPro" id="IPR033900">
    <property type="entry name" value="Gram_neg_porin_domain"/>
</dbReference>